<name>A0A3E1RCY6_9BURK</name>
<accession>A0A3E1RCY6</accession>
<organism evidence="1 2">
    <name type="scientific">Rhodoferax lacus</name>
    <dbReference type="NCBI Taxonomy" id="2184758"/>
    <lineage>
        <taxon>Bacteria</taxon>
        <taxon>Pseudomonadati</taxon>
        <taxon>Pseudomonadota</taxon>
        <taxon>Betaproteobacteria</taxon>
        <taxon>Burkholderiales</taxon>
        <taxon>Comamonadaceae</taxon>
        <taxon>Rhodoferax</taxon>
    </lineage>
</organism>
<dbReference type="AlphaFoldDB" id="A0A3E1RCY6"/>
<dbReference type="EMBL" id="QFZK01000004">
    <property type="protein sequence ID" value="RFO97228.1"/>
    <property type="molecule type" value="Genomic_DNA"/>
</dbReference>
<evidence type="ECO:0000313" key="1">
    <source>
        <dbReference type="EMBL" id="RFO97228.1"/>
    </source>
</evidence>
<gene>
    <name evidence="1" type="ORF">DIC66_08810</name>
</gene>
<comment type="caution">
    <text evidence="1">The sequence shown here is derived from an EMBL/GenBank/DDBJ whole genome shotgun (WGS) entry which is preliminary data.</text>
</comment>
<evidence type="ECO:0000313" key="2">
    <source>
        <dbReference type="Proteomes" id="UP000260665"/>
    </source>
</evidence>
<sequence length="84" mass="9512">MSDISISQHLTPTLVERLVEEREEQLLALAIGICSALTPTHEHHADQELQTAWRLSQLLEDQLSSTKYRDSIRCLINPHPPSKA</sequence>
<keyword evidence="2" id="KW-1185">Reference proteome</keyword>
<proteinExistence type="predicted"/>
<dbReference type="RefSeq" id="WP_117176206.1">
    <property type="nucleotide sequence ID" value="NZ_QFZK01000004.1"/>
</dbReference>
<protein>
    <submittedName>
        <fullName evidence="1">Uncharacterized protein</fullName>
    </submittedName>
</protein>
<reference evidence="1 2" key="1">
    <citation type="submission" date="2018-05" db="EMBL/GenBank/DDBJ databases">
        <title>Rhodoferax soyangensis sp.nov., isolated from an oligotrophic freshwater lake.</title>
        <authorList>
            <person name="Park M."/>
        </authorList>
    </citation>
    <scope>NUCLEOTIDE SEQUENCE [LARGE SCALE GENOMIC DNA]</scope>
    <source>
        <strain evidence="1 2">IMCC26218</strain>
    </source>
</reference>
<dbReference type="Proteomes" id="UP000260665">
    <property type="component" value="Unassembled WGS sequence"/>
</dbReference>